<dbReference type="Gene3D" id="1.20.910.10">
    <property type="entry name" value="Heme oxygenase-like"/>
    <property type="match status" value="1"/>
</dbReference>
<reference evidence="1 2" key="1">
    <citation type="journal article" date="2021" name="Int. J. Syst. Evol. Microbiol.">
        <title>Amazonocrinis nigriterrae gen. nov., sp. nov., Atlanticothrix silvestris gen. nov., sp. nov. and Dendronalium phyllosphericum gen. nov., sp. nov., nostocacean cyanobacteria from Brazilian environments.</title>
        <authorList>
            <person name="Alvarenga D.O."/>
            <person name="Andreote A.P.D."/>
            <person name="Branco L.H.Z."/>
            <person name="Delbaje E."/>
            <person name="Cruz R.B."/>
            <person name="Varani A.M."/>
            <person name="Fiore M.F."/>
        </authorList>
    </citation>
    <scope>NUCLEOTIDE SEQUENCE [LARGE SCALE GENOMIC DNA]</scope>
    <source>
        <strain evidence="1 2">CENA67</strain>
    </source>
</reference>
<dbReference type="SUPFAM" id="SSF48613">
    <property type="entry name" value="Heme oxygenase-like"/>
    <property type="match status" value="1"/>
</dbReference>
<dbReference type="Proteomes" id="UP000632766">
    <property type="component" value="Unassembled WGS sequence"/>
</dbReference>
<organism evidence="1 2">
    <name type="scientific">Amazonocrinis nigriterrae CENA67</name>
    <dbReference type="NCBI Taxonomy" id="2794033"/>
    <lineage>
        <taxon>Bacteria</taxon>
        <taxon>Bacillati</taxon>
        <taxon>Cyanobacteriota</taxon>
        <taxon>Cyanophyceae</taxon>
        <taxon>Nostocales</taxon>
        <taxon>Nostocaceae</taxon>
        <taxon>Amazonocrinis</taxon>
        <taxon>Amazonocrinis nigriterrae</taxon>
    </lineage>
</organism>
<evidence type="ECO:0008006" key="3">
    <source>
        <dbReference type="Google" id="ProtNLM"/>
    </source>
</evidence>
<proteinExistence type="predicted"/>
<protein>
    <recommendedName>
        <fullName evidence="3">Iron-containing redox enzyme family protein</fullName>
    </recommendedName>
</protein>
<accession>A0A8J7HR17</accession>
<dbReference type="EMBL" id="JAECZC010000010">
    <property type="protein sequence ID" value="MBH8562128.1"/>
    <property type="molecule type" value="Genomic_DNA"/>
</dbReference>
<dbReference type="AlphaFoldDB" id="A0A8J7HR17"/>
<dbReference type="InterPro" id="IPR016084">
    <property type="entry name" value="Haem_Oase-like_multi-hlx"/>
</dbReference>
<evidence type="ECO:0000313" key="2">
    <source>
        <dbReference type="Proteomes" id="UP000632766"/>
    </source>
</evidence>
<gene>
    <name evidence="1" type="ORF">I8748_08055</name>
</gene>
<sequence>MSKQHMSATQLELLDISYEINSRDEETINKLVLESIRINQITLEILVEQKTKLNEAEKSQVTPIAQNVTNYMLLKMQEINELLYQKKEQGKITYNGYISYLIQAWYCSSYTPELQNKFNQLISQYSQTFNEDKLRRGSKLILMMESDSNEEIGHEIFALQDLQKLGIKQFNISHDIFDESKQLITTQLGLLDQSKFIGFLGYCFYMEFLFAKYIDFQLKLLREAGIPREAQTFLFNHYVIDLSHAGHDIELLNFFADSDEIVVLINENIDVVHSLYKGILTRAFN</sequence>
<name>A0A8J7HR17_9NOST</name>
<keyword evidence="2" id="KW-1185">Reference proteome</keyword>
<comment type="caution">
    <text evidence="1">The sequence shown here is derived from an EMBL/GenBank/DDBJ whole genome shotgun (WGS) entry which is preliminary data.</text>
</comment>
<evidence type="ECO:0000313" key="1">
    <source>
        <dbReference type="EMBL" id="MBH8562128.1"/>
    </source>
</evidence>